<dbReference type="EMBL" id="HBFR01039640">
    <property type="protein sequence ID" value="CAD8901759.1"/>
    <property type="molecule type" value="Transcribed_RNA"/>
</dbReference>
<organism evidence="3">
    <name type="scientific">Corethron hystrix</name>
    <dbReference type="NCBI Taxonomy" id="216773"/>
    <lineage>
        <taxon>Eukaryota</taxon>
        <taxon>Sar</taxon>
        <taxon>Stramenopiles</taxon>
        <taxon>Ochrophyta</taxon>
        <taxon>Bacillariophyta</taxon>
        <taxon>Coscinodiscophyceae</taxon>
        <taxon>Corethrophycidae</taxon>
        <taxon>Corethrales</taxon>
        <taxon>Corethraceae</taxon>
        <taxon>Corethron</taxon>
    </lineage>
</organism>
<evidence type="ECO:0000313" key="3">
    <source>
        <dbReference type="EMBL" id="CAD8901758.1"/>
    </source>
</evidence>
<dbReference type="GO" id="GO:0016491">
    <property type="term" value="F:oxidoreductase activity"/>
    <property type="evidence" value="ECO:0007669"/>
    <property type="project" value="UniProtKB-KW"/>
</dbReference>
<reference evidence="3" key="1">
    <citation type="submission" date="2021-01" db="EMBL/GenBank/DDBJ databases">
        <authorList>
            <person name="Corre E."/>
            <person name="Pelletier E."/>
            <person name="Niang G."/>
            <person name="Scheremetjew M."/>
            <person name="Finn R."/>
            <person name="Kale V."/>
            <person name="Holt S."/>
            <person name="Cochrane G."/>
            <person name="Meng A."/>
            <person name="Brown T."/>
            <person name="Cohen L."/>
        </authorList>
    </citation>
    <scope>NUCLEOTIDE SEQUENCE</scope>
    <source>
        <strain evidence="3">308</strain>
    </source>
</reference>
<dbReference type="InterPro" id="IPR005123">
    <property type="entry name" value="Oxoglu/Fe-dep_dioxygenase_dom"/>
</dbReference>
<dbReference type="InterPro" id="IPR027443">
    <property type="entry name" value="IPNS-like_sf"/>
</dbReference>
<keyword evidence="1" id="KW-0479">Metal-binding</keyword>
<name>A0A6U5LQR2_9STRA</name>
<feature type="domain" description="Fe2OG dioxygenase" evidence="2">
    <location>
        <begin position="165"/>
        <end position="278"/>
    </location>
</feature>
<sequence length="326" mass="36223">MIPTIDISNPSPASLREACRNTGFFYLSGHSIPQSLVDAVLSLSADLFALEVSAKTRLSDPIMSRGYTAMGEETLDPTVQKFGDTKEGYYIAADVPRDSEHYDPSRLIGPNIWPDDETGLADPMTWKQTMEKYFSAMNDLGLKVVRLIALSLNLPEDHFDAVFTRPMAALRLLHYAPVQSNPNEGVFGCGAHSDYGMITILLVDETMPGLQIFASAELGNGEKKVKEWIDVPPVRGSFVVNIGDMLERWTGGLYKSTLHRVLTSGKSHRYSAPFFYEPNFDTAVAPLECCFDEMGEVIKQYPPVISGEYLLSKYTQTHSDFKPEDT</sequence>
<dbReference type="EMBL" id="HBFR01039639">
    <property type="protein sequence ID" value="CAD8901758.1"/>
    <property type="molecule type" value="Transcribed_RNA"/>
</dbReference>
<dbReference type="PROSITE" id="PS51471">
    <property type="entry name" value="FE2OG_OXY"/>
    <property type="match status" value="1"/>
</dbReference>
<evidence type="ECO:0000259" key="2">
    <source>
        <dbReference type="PROSITE" id="PS51471"/>
    </source>
</evidence>
<evidence type="ECO:0000313" key="4">
    <source>
        <dbReference type="EMBL" id="CAD8901759.1"/>
    </source>
</evidence>
<protein>
    <recommendedName>
        <fullName evidence="2">Fe2OG dioxygenase domain-containing protein</fullName>
    </recommendedName>
</protein>
<dbReference type="InterPro" id="IPR050231">
    <property type="entry name" value="Iron_ascorbate_oxido_reductase"/>
</dbReference>
<dbReference type="Gene3D" id="2.60.120.330">
    <property type="entry name" value="B-lactam Antibiotic, Isopenicillin N Synthase, Chain"/>
    <property type="match status" value="1"/>
</dbReference>
<keyword evidence="1" id="KW-0408">Iron</keyword>
<gene>
    <name evidence="3" type="ORF">CHYS00102_LOCUS28977</name>
    <name evidence="4" type="ORF">CHYS00102_LOCUS28978</name>
</gene>
<proteinExistence type="inferred from homology"/>
<dbReference type="InterPro" id="IPR026992">
    <property type="entry name" value="DIOX_N"/>
</dbReference>
<dbReference type="Pfam" id="PF14226">
    <property type="entry name" value="DIOX_N"/>
    <property type="match status" value="1"/>
</dbReference>
<accession>A0A6U5LQR2</accession>
<keyword evidence="1" id="KW-0560">Oxidoreductase</keyword>
<dbReference type="PANTHER" id="PTHR47990">
    <property type="entry name" value="2-OXOGLUTARATE (2OG) AND FE(II)-DEPENDENT OXYGENASE SUPERFAMILY PROTEIN-RELATED"/>
    <property type="match status" value="1"/>
</dbReference>
<dbReference type="InterPro" id="IPR044861">
    <property type="entry name" value="IPNS-like_FE2OG_OXY"/>
</dbReference>
<comment type="similarity">
    <text evidence="1">Belongs to the iron/ascorbate-dependent oxidoreductase family.</text>
</comment>
<dbReference type="GO" id="GO:0046872">
    <property type="term" value="F:metal ion binding"/>
    <property type="evidence" value="ECO:0007669"/>
    <property type="project" value="UniProtKB-KW"/>
</dbReference>
<dbReference type="Pfam" id="PF03171">
    <property type="entry name" value="2OG-FeII_Oxy"/>
    <property type="match status" value="1"/>
</dbReference>
<evidence type="ECO:0000256" key="1">
    <source>
        <dbReference type="RuleBase" id="RU003682"/>
    </source>
</evidence>
<dbReference type="AlphaFoldDB" id="A0A6U5LQR2"/>
<dbReference type="PRINTS" id="PR00682">
    <property type="entry name" value="IPNSYNTHASE"/>
</dbReference>
<dbReference type="SUPFAM" id="SSF51197">
    <property type="entry name" value="Clavaminate synthase-like"/>
    <property type="match status" value="1"/>
</dbReference>